<protein>
    <submittedName>
        <fullName evidence="3">Uncharacterized protein</fullName>
    </submittedName>
</protein>
<feature type="transmembrane region" description="Helical" evidence="1">
    <location>
        <begin position="68"/>
        <end position="87"/>
    </location>
</feature>
<reference evidence="4 5" key="3">
    <citation type="submission" date="2017-09" db="EMBL/GenBank/DDBJ databases">
        <title>Tripartite evolution among Lactobacillus johnsonii, Lactobacillus taiwanensis, Lactobacillus reuteri and their rodent host.</title>
        <authorList>
            <person name="Wang T."/>
            <person name="Knowles S."/>
            <person name="Cheng C."/>
        </authorList>
    </citation>
    <scope>NUCLEOTIDE SEQUENCE [LARGE SCALE GENOMIC DNA]</scope>
    <source>
        <strain evidence="3 4">609q</strain>
        <strain evidence="2 5">609u</strain>
    </source>
</reference>
<proteinExistence type="predicted"/>
<reference evidence="3 4" key="1">
    <citation type="submission" date="2017-04" db="EMBL/GenBank/DDBJ databases">
        <authorList>
            <person name="Afonso C.L."/>
            <person name="Miller P.J."/>
            <person name="Scott M.A."/>
            <person name="Spackman E."/>
            <person name="Goraichik I."/>
            <person name="Dimitrov K.M."/>
            <person name="Suarez D.L."/>
            <person name="Swayne D.E."/>
        </authorList>
    </citation>
    <scope>NUCLEOTIDE SEQUENCE [LARGE SCALE GENOMIC DNA]</scope>
    <source>
        <strain evidence="3 4">609q</strain>
    </source>
</reference>
<evidence type="ECO:0000313" key="3">
    <source>
        <dbReference type="EMBL" id="OYR92089.1"/>
    </source>
</evidence>
<keyword evidence="1" id="KW-0812">Transmembrane</keyword>
<dbReference type="RefSeq" id="WP_094496464.1">
    <property type="nucleotide sequence ID" value="NZ_CAJUTI010000002.1"/>
</dbReference>
<accession>A0A256LF88</accession>
<dbReference type="Proteomes" id="UP000216316">
    <property type="component" value="Unassembled WGS sequence"/>
</dbReference>
<feature type="transmembrane region" description="Helical" evidence="1">
    <location>
        <begin position="99"/>
        <end position="117"/>
    </location>
</feature>
<keyword evidence="1" id="KW-1133">Transmembrane helix</keyword>
<evidence type="ECO:0000313" key="2">
    <source>
        <dbReference type="EMBL" id="OYR88567.1"/>
    </source>
</evidence>
<dbReference type="GeneID" id="64333905"/>
<keyword evidence="1" id="KW-0472">Membrane</keyword>
<evidence type="ECO:0000313" key="5">
    <source>
        <dbReference type="Proteomes" id="UP000216316"/>
    </source>
</evidence>
<evidence type="ECO:0000313" key="4">
    <source>
        <dbReference type="Proteomes" id="UP000215828"/>
    </source>
</evidence>
<comment type="caution">
    <text evidence="3">The sequence shown here is derived from an EMBL/GenBank/DDBJ whole genome shotgun (WGS) entry which is preliminary data.</text>
</comment>
<dbReference type="Proteomes" id="UP000215828">
    <property type="component" value="Unassembled WGS sequence"/>
</dbReference>
<evidence type="ECO:0000256" key="1">
    <source>
        <dbReference type="SAM" id="Phobius"/>
    </source>
</evidence>
<sequence length="171" mass="19633">MQVLPIFLIVLAVVVTGYIFTSKNRFYFLKAIILFLVLLVLSTINFLIFFGTAALFINKVHDMKLGNLFLLLAALVVLSGLFLYEGLKKVNKYHQISEITLTLIEYCIQWSLIYVTVYQSIFNNIAKIHTITKMIKTVHILNPDLLVVIILPSFISIWIAVVLLKKYQHDL</sequence>
<gene>
    <name evidence="2" type="ORF">CBF53_02815</name>
    <name evidence="3" type="ORF">CBF70_03460</name>
</gene>
<keyword evidence="5" id="KW-1185">Reference proteome</keyword>
<organism evidence="3 4">
    <name type="scientific">Lactobacillus taiwanensis</name>
    <dbReference type="NCBI Taxonomy" id="508451"/>
    <lineage>
        <taxon>Bacteria</taxon>
        <taxon>Bacillati</taxon>
        <taxon>Bacillota</taxon>
        <taxon>Bacilli</taxon>
        <taxon>Lactobacillales</taxon>
        <taxon>Lactobacillaceae</taxon>
        <taxon>Lactobacillus</taxon>
    </lineage>
</organism>
<dbReference type="EMBL" id="NGNX01000011">
    <property type="protein sequence ID" value="OYR92089.1"/>
    <property type="molecule type" value="Genomic_DNA"/>
</dbReference>
<name>A0A256LF88_9LACO</name>
<dbReference type="AlphaFoldDB" id="A0A256LF88"/>
<reference evidence="2" key="2">
    <citation type="submission" date="2017-05" db="EMBL/GenBank/DDBJ databases">
        <authorList>
            <person name="Lin X.B."/>
            <person name="Stothard P."/>
            <person name="Tasseva G."/>
            <person name="Walter J."/>
        </authorList>
    </citation>
    <scope>NUCLEOTIDE SEQUENCE</scope>
    <source>
        <strain evidence="2">609u</strain>
    </source>
</reference>
<feature type="transmembrane region" description="Helical" evidence="1">
    <location>
        <begin position="6"/>
        <end position="21"/>
    </location>
</feature>
<feature type="transmembrane region" description="Helical" evidence="1">
    <location>
        <begin position="33"/>
        <end position="56"/>
    </location>
</feature>
<dbReference type="EMBL" id="NGNV01000010">
    <property type="protein sequence ID" value="OYR88567.1"/>
    <property type="molecule type" value="Genomic_DNA"/>
</dbReference>
<feature type="transmembrane region" description="Helical" evidence="1">
    <location>
        <begin position="145"/>
        <end position="164"/>
    </location>
</feature>